<keyword evidence="5 15" id="KW-0808">Transferase</keyword>
<dbReference type="PRINTS" id="PR00344">
    <property type="entry name" value="BCTRLSENSOR"/>
</dbReference>
<dbReference type="RefSeq" id="WP_240984087.1">
    <property type="nucleotide sequence ID" value="NZ_CDGJ01000032.1"/>
</dbReference>
<dbReference type="Gene3D" id="3.30.450.20">
    <property type="entry name" value="PAS domain"/>
    <property type="match status" value="1"/>
</dbReference>
<gene>
    <name evidence="16" type="ORF">DEACI_0987</name>
    <name evidence="15" type="ORF">DEACI_1058</name>
</gene>
<protein>
    <recommendedName>
        <fullName evidence="3">histidine kinase</fullName>
        <ecNumber evidence="3">2.7.13.3</ecNumber>
    </recommendedName>
</protein>
<keyword evidence="6" id="KW-0547">Nucleotide-binding</keyword>
<dbReference type="Proteomes" id="UP001071230">
    <property type="component" value="Unassembled WGS sequence"/>
</dbReference>
<dbReference type="PROSITE" id="PS50113">
    <property type="entry name" value="PAC"/>
    <property type="match status" value="1"/>
</dbReference>
<dbReference type="PROSITE" id="PS50109">
    <property type="entry name" value="HIS_KIN"/>
    <property type="match status" value="1"/>
</dbReference>
<dbReference type="PANTHER" id="PTHR42878:SF7">
    <property type="entry name" value="SENSOR HISTIDINE KINASE GLRK"/>
    <property type="match status" value="1"/>
</dbReference>
<dbReference type="InterPro" id="IPR050351">
    <property type="entry name" value="BphY/WalK/GraS-like"/>
</dbReference>
<keyword evidence="17" id="KW-1185">Reference proteome</keyword>
<dbReference type="InterPro" id="IPR004358">
    <property type="entry name" value="Sig_transdc_His_kin-like_C"/>
</dbReference>
<dbReference type="Pfam" id="PF02518">
    <property type="entry name" value="HATPase_c"/>
    <property type="match status" value="1"/>
</dbReference>
<feature type="domain" description="Histidine kinase" evidence="12">
    <location>
        <begin position="392"/>
        <end position="606"/>
    </location>
</feature>
<dbReference type="GO" id="GO:0000155">
    <property type="term" value="F:phosphorelay sensor kinase activity"/>
    <property type="evidence" value="ECO:0007669"/>
    <property type="project" value="InterPro"/>
</dbReference>
<dbReference type="InterPro" id="IPR003660">
    <property type="entry name" value="HAMP_dom"/>
</dbReference>
<dbReference type="SUPFAM" id="SSF55874">
    <property type="entry name" value="ATPase domain of HSP90 chaperone/DNA topoisomerase II/histidine kinase"/>
    <property type="match status" value="1"/>
</dbReference>
<evidence type="ECO:0000313" key="17">
    <source>
        <dbReference type="Proteomes" id="UP001071230"/>
    </source>
</evidence>
<dbReference type="GO" id="GO:0030295">
    <property type="term" value="F:protein kinase activator activity"/>
    <property type="evidence" value="ECO:0007669"/>
    <property type="project" value="TreeGrafter"/>
</dbReference>
<evidence type="ECO:0000256" key="8">
    <source>
        <dbReference type="ARBA" id="ARBA00022840"/>
    </source>
</evidence>
<feature type="domain" description="HAMP" evidence="14">
    <location>
        <begin position="215"/>
        <end position="267"/>
    </location>
</feature>
<dbReference type="SUPFAM" id="SSF158472">
    <property type="entry name" value="HAMP domain-like"/>
    <property type="match status" value="1"/>
</dbReference>
<keyword evidence="9" id="KW-0902">Two-component regulatory system</keyword>
<dbReference type="GO" id="GO:0005524">
    <property type="term" value="F:ATP binding"/>
    <property type="evidence" value="ECO:0007669"/>
    <property type="project" value="UniProtKB-KW"/>
</dbReference>
<evidence type="ECO:0000256" key="2">
    <source>
        <dbReference type="ARBA" id="ARBA00004370"/>
    </source>
</evidence>
<feature type="transmembrane region" description="Helical" evidence="11">
    <location>
        <begin position="7"/>
        <end position="33"/>
    </location>
</feature>
<evidence type="ECO:0000256" key="9">
    <source>
        <dbReference type="ARBA" id="ARBA00023012"/>
    </source>
</evidence>
<dbReference type="GO" id="GO:0000156">
    <property type="term" value="F:phosphorelay response regulator activity"/>
    <property type="evidence" value="ECO:0007669"/>
    <property type="project" value="TreeGrafter"/>
</dbReference>
<dbReference type="SMART" id="SM00388">
    <property type="entry name" value="HisKA"/>
    <property type="match status" value="1"/>
</dbReference>
<evidence type="ECO:0000256" key="1">
    <source>
        <dbReference type="ARBA" id="ARBA00000085"/>
    </source>
</evidence>
<evidence type="ECO:0000259" key="13">
    <source>
        <dbReference type="PROSITE" id="PS50113"/>
    </source>
</evidence>
<dbReference type="SMART" id="SM00304">
    <property type="entry name" value="HAMP"/>
    <property type="match status" value="1"/>
</dbReference>
<dbReference type="InterPro" id="IPR005467">
    <property type="entry name" value="His_kinase_dom"/>
</dbReference>
<dbReference type="CDD" id="cd00082">
    <property type="entry name" value="HisKA"/>
    <property type="match status" value="1"/>
</dbReference>
<dbReference type="InterPro" id="IPR036097">
    <property type="entry name" value="HisK_dim/P_sf"/>
</dbReference>
<feature type="domain" description="PAC" evidence="13">
    <location>
        <begin position="336"/>
        <end position="388"/>
    </location>
</feature>
<dbReference type="SMART" id="SM00387">
    <property type="entry name" value="HATPase_c"/>
    <property type="match status" value="1"/>
</dbReference>
<dbReference type="Gene3D" id="3.30.565.10">
    <property type="entry name" value="Histidine kinase-like ATPase, C-terminal domain"/>
    <property type="match status" value="1"/>
</dbReference>
<comment type="subcellular location">
    <subcellularLocation>
        <location evidence="2">Membrane</location>
    </subcellularLocation>
</comment>
<name>A0A8S0Y273_9FIRM</name>
<dbReference type="InterPro" id="IPR000700">
    <property type="entry name" value="PAS-assoc_C"/>
</dbReference>
<evidence type="ECO:0000313" key="15">
    <source>
        <dbReference type="EMBL" id="CAA7600405.1"/>
    </source>
</evidence>
<evidence type="ECO:0000259" key="14">
    <source>
        <dbReference type="PROSITE" id="PS50885"/>
    </source>
</evidence>
<dbReference type="CDD" id="cd00075">
    <property type="entry name" value="HATPase"/>
    <property type="match status" value="1"/>
</dbReference>
<keyword evidence="10 11" id="KW-0472">Membrane</keyword>
<evidence type="ECO:0000256" key="4">
    <source>
        <dbReference type="ARBA" id="ARBA00022553"/>
    </source>
</evidence>
<dbReference type="Gene3D" id="1.10.287.130">
    <property type="match status" value="1"/>
</dbReference>
<dbReference type="InterPro" id="IPR003661">
    <property type="entry name" value="HisK_dim/P_dom"/>
</dbReference>
<reference evidence="16" key="1">
    <citation type="submission" date="2014-11" db="EMBL/GenBank/DDBJ databases">
        <authorList>
            <person name="Hornung B.V."/>
        </authorList>
    </citation>
    <scope>NUCLEOTIDE SEQUENCE</scope>
    <source>
        <strain evidence="16">INE</strain>
    </source>
</reference>
<evidence type="ECO:0000256" key="5">
    <source>
        <dbReference type="ARBA" id="ARBA00022679"/>
    </source>
</evidence>
<dbReference type="Proteomes" id="UP000836597">
    <property type="component" value="Chromosome"/>
</dbReference>
<dbReference type="Pfam" id="PF00512">
    <property type="entry name" value="HisKA"/>
    <property type="match status" value="1"/>
</dbReference>
<dbReference type="EMBL" id="CDGJ01000032">
    <property type="protein sequence ID" value="CEJ06539.1"/>
    <property type="molecule type" value="Genomic_DNA"/>
</dbReference>
<dbReference type="CDD" id="cd06225">
    <property type="entry name" value="HAMP"/>
    <property type="match status" value="1"/>
</dbReference>
<dbReference type="AlphaFoldDB" id="A0A8S0Y273"/>
<feature type="transmembrane region" description="Helical" evidence="11">
    <location>
        <begin position="191"/>
        <end position="215"/>
    </location>
</feature>
<dbReference type="PANTHER" id="PTHR42878">
    <property type="entry name" value="TWO-COMPONENT HISTIDINE KINASE"/>
    <property type="match status" value="1"/>
</dbReference>
<dbReference type="InterPro" id="IPR036890">
    <property type="entry name" value="HATPase_C_sf"/>
</dbReference>
<dbReference type="PROSITE" id="PS50885">
    <property type="entry name" value="HAMP"/>
    <property type="match status" value="1"/>
</dbReference>
<dbReference type="GO" id="GO:0007234">
    <property type="term" value="P:osmosensory signaling via phosphorelay pathway"/>
    <property type="evidence" value="ECO:0007669"/>
    <property type="project" value="TreeGrafter"/>
</dbReference>
<dbReference type="SUPFAM" id="SSF47384">
    <property type="entry name" value="Homodimeric domain of signal transducing histidine kinase"/>
    <property type="match status" value="1"/>
</dbReference>
<organism evidence="15">
    <name type="scientific">Acididesulfobacillus acetoxydans</name>
    <dbReference type="NCBI Taxonomy" id="1561005"/>
    <lineage>
        <taxon>Bacteria</taxon>
        <taxon>Bacillati</taxon>
        <taxon>Bacillota</taxon>
        <taxon>Clostridia</taxon>
        <taxon>Eubacteriales</taxon>
        <taxon>Peptococcaceae</taxon>
        <taxon>Acididesulfobacillus</taxon>
    </lineage>
</organism>
<proteinExistence type="predicted"/>
<comment type="catalytic activity">
    <reaction evidence="1">
        <text>ATP + protein L-histidine = ADP + protein N-phospho-L-histidine.</text>
        <dbReference type="EC" id="2.7.13.3"/>
    </reaction>
</comment>
<evidence type="ECO:0000256" key="3">
    <source>
        <dbReference type="ARBA" id="ARBA00012438"/>
    </source>
</evidence>
<keyword evidence="4" id="KW-0597">Phosphoprotein</keyword>
<dbReference type="GO" id="GO:0016020">
    <property type="term" value="C:membrane"/>
    <property type="evidence" value="ECO:0007669"/>
    <property type="project" value="UniProtKB-SubCell"/>
</dbReference>
<dbReference type="EMBL" id="LR746496">
    <property type="protein sequence ID" value="CAA7600405.1"/>
    <property type="molecule type" value="Genomic_DNA"/>
</dbReference>
<evidence type="ECO:0000313" key="16">
    <source>
        <dbReference type="EMBL" id="CEJ06539.1"/>
    </source>
</evidence>
<keyword evidence="7 15" id="KW-0418">Kinase</keyword>
<dbReference type="FunFam" id="1.10.287.130:FF:000001">
    <property type="entry name" value="Two-component sensor histidine kinase"/>
    <property type="match status" value="1"/>
</dbReference>
<dbReference type="InterPro" id="IPR003594">
    <property type="entry name" value="HATPase_dom"/>
</dbReference>
<dbReference type="Gene3D" id="6.10.340.10">
    <property type="match status" value="1"/>
</dbReference>
<evidence type="ECO:0000256" key="7">
    <source>
        <dbReference type="ARBA" id="ARBA00022777"/>
    </source>
</evidence>
<keyword evidence="8" id="KW-0067">ATP-binding</keyword>
<keyword evidence="11" id="KW-1133">Transmembrane helix</keyword>
<evidence type="ECO:0000256" key="10">
    <source>
        <dbReference type="ARBA" id="ARBA00023136"/>
    </source>
</evidence>
<sequence>MLKKRIVFKLIAGFALIVLVSMLSIGTFFIFMFRGYTFHTGQTTLLNRAHIIANLLSENQNNVGPLRGYGFIRFLDAMTEAKVWITDGHGHPASLSGPGWGTGVGLGMGGGWGKGISPGNPVNSGPLPDSAQQVIPLVLTGKDSVSEGFNPLYHESTLTAGVPILGPNNQVIGTVLLLAPVTGITATVNKAIGILAVSLLVALIPAFGLGIYYAVQFARPLRAMNRTALEMARGNYAARTGINRQDEIGQLGNSLDLLAEKLSCTIDELFLEKGKIADIIASISEGIVAFDLDLKPLNVNSALPDIMHRPHPYPLREIEHDLAGLGIMAELQMAMRDKKVVQITKDWLDRKLKFVLSPIIDKNGNVSGGVALVQDISESERLEELRKDFIANVSHEFRTPLTVIKASLEAIVDGTINRPDAIERCYERMVGETRGLERLVTDLLDLSRLQSGKLSLSKEPVHLPTLLADTVKSLQTIADKKGVHINYDPPPSVPPLAGDYDRLRQLFVIFLDNAIKYSPAQTVVSVEVTQGKTLDVFIRDQGCGIAPETLPYIWDRFYKADKSRRSSGTGLGLAIAKHLVELHKGRVSLQSELGKGTVVKISLPCS</sequence>
<evidence type="ECO:0000256" key="11">
    <source>
        <dbReference type="SAM" id="Phobius"/>
    </source>
</evidence>
<keyword evidence="11" id="KW-0812">Transmembrane</keyword>
<dbReference type="Pfam" id="PF00672">
    <property type="entry name" value="HAMP"/>
    <property type="match status" value="1"/>
</dbReference>
<evidence type="ECO:0000259" key="12">
    <source>
        <dbReference type="PROSITE" id="PS50109"/>
    </source>
</evidence>
<dbReference type="FunFam" id="3.30.565.10:FF:000006">
    <property type="entry name" value="Sensor histidine kinase WalK"/>
    <property type="match status" value="1"/>
</dbReference>
<dbReference type="EC" id="2.7.13.3" evidence="3"/>
<dbReference type="KEGG" id="aacx:DEACI_1058"/>
<evidence type="ECO:0000256" key="6">
    <source>
        <dbReference type="ARBA" id="ARBA00022741"/>
    </source>
</evidence>
<reference evidence="15" key="2">
    <citation type="submission" date="2020-01" db="EMBL/GenBank/DDBJ databases">
        <authorList>
            <person name="Hornung B."/>
        </authorList>
    </citation>
    <scope>NUCLEOTIDE SEQUENCE</scope>
    <source>
        <strain evidence="15">PacBioINE</strain>
    </source>
</reference>
<accession>A0A8S0Y273</accession>